<sequence length="658" mass="73201">MRELINRLLSIGLKKKVLMGYVFMSLLILGIIGLIGINFFKVKARYDAMNAMSNDIQLITQLKADINGIRAAFLRMAIAKDPDIWENQEGVISFYSEKSDENLSKLKQGAYKDKITEIEKTWIPFRDTMFKELIPLVKSGRVNEAMNILGTVQAERSRAFMGIANEIIDSSRKQFVQDAETISKEIKTTMTTVIAIITVVFSIAFVVSFWFINKYVVGVLHNISYSAEKVASGDLTVRVESKTGDEFGKVANDVTNIIKKMRYVMRDVANKTVNILKDAASLTLYGKEVSQRVDKDLERTTTAATATEEMSSTIGDIARNINIASQASENAMNVSLKGKGMIDETVSSIDGVKTQIELASDKVRDLSEFSKKIDEIVVMIKDIADQTNLLALNAAIEAARAGEQGRGFAVVADEVRKLAQRTANATSEINNILSSIHAGTVDATDMMNVAVDKVKATADIAQRLNESFAEIHSSFQRVADMVHQIVTATEEQSATVTEISTNLMSIAEDAKESSKAVKEMTSSFNKFGVNAKEFLRLLDGFYDPKLKIGIAKADYVLWLYRIMDLIDGHDISMNIDELHADKSRMGKWYYGEGMEFFGNLDAFRDVEHSHKKLHELGLKAYEAAQRGDKELVKAYITDLIKLVDEIISILGRLETEAQ</sequence>
<feature type="domain" description="HAMP" evidence="8">
    <location>
        <begin position="214"/>
        <end position="266"/>
    </location>
</feature>
<dbReference type="AlphaFoldDB" id="A0A5J4L8L4"/>
<evidence type="ECO:0000259" key="6">
    <source>
        <dbReference type="PROSITE" id="PS50111"/>
    </source>
</evidence>
<protein>
    <recommendedName>
        <fullName evidence="10">Methyl-accepting chemotaxis protein</fullName>
    </recommendedName>
</protein>
<evidence type="ECO:0000256" key="2">
    <source>
        <dbReference type="ARBA" id="ARBA00022519"/>
    </source>
</evidence>
<dbReference type="InterPro" id="IPR003660">
    <property type="entry name" value="HAMP_dom"/>
</dbReference>
<evidence type="ECO:0000256" key="5">
    <source>
        <dbReference type="SAM" id="Phobius"/>
    </source>
</evidence>
<dbReference type="GO" id="GO:0005886">
    <property type="term" value="C:plasma membrane"/>
    <property type="evidence" value="ECO:0007669"/>
    <property type="project" value="UniProtKB-SubCell"/>
</dbReference>
<feature type="domain" description="Methyl-accepting transducer" evidence="6">
    <location>
        <begin position="271"/>
        <end position="507"/>
    </location>
</feature>
<evidence type="ECO:0000313" key="9">
    <source>
        <dbReference type="EMBL" id="GER94479.1"/>
    </source>
</evidence>
<dbReference type="InterPro" id="IPR000727">
    <property type="entry name" value="T_SNARE_dom"/>
</dbReference>
<dbReference type="PANTHER" id="PTHR32089:SF112">
    <property type="entry name" value="LYSOZYME-LIKE PROTEIN-RELATED"/>
    <property type="match status" value="1"/>
</dbReference>
<evidence type="ECO:0000259" key="7">
    <source>
        <dbReference type="PROSITE" id="PS50192"/>
    </source>
</evidence>
<dbReference type="Pfam" id="PF13682">
    <property type="entry name" value="CZB"/>
    <property type="match status" value="1"/>
</dbReference>
<comment type="similarity">
    <text evidence="4">Belongs to the methyl-accepting chemotaxis (MCP) protein family.</text>
</comment>
<dbReference type="SMART" id="SM00283">
    <property type="entry name" value="MA"/>
    <property type="match status" value="1"/>
</dbReference>
<dbReference type="InterPro" id="IPR004089">
    <property type="entry name" value="MCPsignal_dom"/>
</dbReference>
<name>A0A5J4L8L4_9ZZZZ</name>
<evidence type="ECO:0008006" key="10">
    <source>
        <dbReference type="Google" id="ProtNLM"/>
    </source>
</evidence>
<keyword evidence="2" id="KW-0997">Cell inner membrane</keyword>
<organism evidence="9">
    <name type="scientific">hot springs metagenome</name>
    <dbReference type="NCBI Taxonomy" id="433727"/>
    <lineage>
        <taxon>unclassified sequences</taxon>
        <taxon>metagenomes</taxon>
        <taxon>ecological metagenomes</taxon>
    </lineage>
</organism>
<dbReference type="PANTHER" id="PTHR32089">
    <property type="entry name" value="METHYL-ACCEPTING CHEMOTAXIS PROTEIN MCPB"/>
    <property type="match status" value="1"/>
</dbReference>
<dbReference type="Pfam" id="PF00672">
    <property type="entry name" value="HAMP"/>
    <property type="match status" value="1"/>
</dbReference>
<keyword evidence="5" id="KW-0812">Transmembrane</keyword>
<dbReference type="CDD" id="cd06225">
    <property type="entry name" value="HAMP"/>
    <property type="match status" value="1"/>
</dbReference>
<proteinExistence type="inferred from homology"/>
<dbReference type="SMART" id="SM00304">
    <property type="entry name" value="HAMP"/>
    <property type="match status" value="1"/>
</dbReference>
<dbReference type="PROSITE" id="PS50885">
    <property type="entry name" value="HAMP"/>
    <property type="match status" value="1"/>
</dbReference>
<evidence type="ECO:0000259" key="8">
    <source>
        <dbReference type="PROSITE" id="PS50885"/>
    </source>
</evidence>
<dbReference type="FunFam" id="1.10.287.950:FF:000001">
    <property type="entry name" value="Methyl-accepting chemotaxis sensory transducer"/>
    <property type="match status" value="1"/>
</dbReference>
<dbReference type="PROSITE" id="PS50111">
    <property type="entry name" value="CHEMOTAXIS_TRANSDUC_2"/>
    <property type="match status" value="1"/>
</dbReference>
<reference evidence="9" key="1">
    <citation type="submission" date="2019-10" db="EMBL/GenBank/DDBJ databases">
        <title>Metagenomic sequencing of thiosulfate-disproportionating enrichment culture.</title>
        <authorList>
            <person name="Umezawa K."/>
            <person name="Kojima H."/>
            <person name="Fukui M."/>
        </authorList>
    </citation>
    <scope>NUCLEOTIDE SEQUENCE</scope>
    <source>
        <strain evidence="9">45J</strain>
    </source>
</reference>
<keyword evidence="3" id="KW-0807">Transducer</keyword>
<dbReference type="Pfam" id="PF12729">
    <property type="entry name" value="4HB_MCP_1"/>
    <property type="match status" value="1"/>
</dbReference>
<keyword evidence="2" id="KW-1003">Cell membrane</keyword>
<evidence type="ECO:0000256" key="3">
    <source>
        <dbReference type="ARBA" id="ARBA00023224"/>
    </source>
</evidence>
<dbReference type="PROSITE" id="PS50192">
    <property type="entry name" value="T_SNARE"/>
    <property type="match status" value="1"/>
</dbReference>
<dbReference type="Gene3D" id="1.20.120.30">
    <property type="entry name" value="Aspartate receptor, ligand-binding domain"/>
    <property type="match status" value="1"/>
</dbReference>
<dbReference type="CDD" id="cd11386">
    <property type="entry name" value="MCP_signal"/>
    <property type="match status" value="1"/>
</dbReference>
<dbReference type="InterPro" id="IPR024478">
    <property type="entry name" value="HlyB_4HB_MCP"/>
</dbReference>
<dbReference type="Pfam" id="PF00015">
    <property type="entry name" value="MCPsignal"/>
    <property type="match status" value="1"/>
</dbReference>
<dbReference type="EMBL" id="BLAB01000001">
    <property type="protein sequence ID" value="GER94479.1"/>
    <property type="molecule type" value="Genomic_DNA"/>
</dbReference>
<feature type="domain" description="T-SNARE coiled-coil homology" evidence="7">
    <location>
        <begin position="458"/>
        <end position="520"/>
    </location>
</feature>
<comment type="subcellular location">
    <subcellularLocation>
        <location evidence="1">Cell inner membrane</location>
        <topology evidence="1">Multi-pass membrane protein</topology>
    </subcellularLocation>
</comment>
<evidence type="ECO:0000256" key="1">
    <source>
        <dbReference type="ARBA" id="ARBA00004429"/>
    </source>
</evidence>
<feature type="transmembrane region" description="Helical" evidence="5">
    <location>
        <begin position="20"/>
        <end position="40"/>
    </location>
</feature>
<dbReference type="Gene3D" id="1.10.287.950">
    <property type="entry name" value="Methyl-accepting chemotaxis protein"/>
    <property type="match status" value="1"/>
</dbReference>
<feature type="transmembrane region" description="Helical" evidence="5">
    <location>
        <begin position="193"/>
        <end position="212"/>
    </location>
</feature>
<dbReference type="GO" id="GO:0007165">
    <property type="term" value="P:signal transduction"/>
    <property type="evidence" value="ECO:0007669"/>
    <property type="project" value="UniProtKB-KW"/>
</dbReference>
<keyword evidence="5" id="KW-0472">Membrane</keyword>
<gene>
    <name evidence="9" type="ORF">A45J_2242</name>
</gene>
<dbReference type="SUPFAM" id="SSF58104">
    <property type="entry name" value="Methyl-accepting chemotaxis protein (MCP) signaling domain"/>
    <property type="match status" value="1"/>
</dbReference>
<accession>A0A5J4L8L4</accession>
<evidence type="ECO:0000256" key="4">
    <source>
        <dbReference type="ARBA" id="ARBA00029447"/>
    </source>
</evidence>
<keyword evidence="5" id="KW-1133">Transmembrane helix</keyword>
<comment type="caution">
    <text evidence="9">The sequence shown here is derived from an EMBL/GenBank/DDBJ whole genome shotgun (WGS) entry which is preliminary data.</text>
</comment>
<dbReference type="InterPro" id="IPR025991">
    <property type="entry name" value="Chemoreceptor_zinc-bind_dom"/>
</dbReference>